<dbReference type="InterPro" id="IPR001227">
    <property type="entry name" value="Ac_transferase_dom_sf"/>
</dbReference>
<dbReference type="Pfam" id="PF02801">
    <property type="entry name" value="Ketoacyl-synt_C"/>
    <property type="match status" value="1"/>
</dbReference>
<dbReference type="InterPro" id="IPR016039">
    <property type="entry name" value="Thiolase-like"/>
</dbReference>
<keyword evidence="2" id="KW-0597">Phosphoprotein</keyword>
<evidence type="ECO:0000256" key="4">
    <source>
        <dbReference type="ARBA" id="ARBA00022801"/>
    </source>
</evidence>
<dbReference type="PROSITE" id="PS00606">
    <property type="entry name" value="KS3_1"/>
    <property type="match status" value="1"/>
</dbReference>
<dbReference type="SMART" id="SM00825">
    <property type="entry name" value="PKS_KS"/>
    <property type="match status" value="1"/>
</dbReference>
<keyword evidence="3" id="KW-0808">Transferase</keyword>
<dbReference type="SUPFAM" id="SSF51735">
    <property type="entry name" value="NAD(P)-binding Rossmann-fold domains"/>
    <property type="match status" value="1"/>
</dbReference>
<keyword evidence="4" id="KW-0378">Hydrolase</keyword>
<feature type="domain" description="Ketosynthase family 3 (KS3)" evidence="7">
    <location>
        <begin position="2769"/>
        <end position="3221"/>
    </location>
</feature>
<dbReference type="PANTHER" id="PTHR10982:SF21">
    <property type="entry name" value="FATTY ACID SYNTHASE SUBUNIT BETA"/>
    <property type="match status" value="1"/>
</dbReference>
<dbReference type="FunFam" id="3.40.366.10:FF:000009">
    <property type="entry name" value="Fatty acid synthase Fas"/>
    <property type="match status" value="1"/>
</dbReference>
<comment type="caution">
    <text evidence="8">The sequence shown here is derived from an EMBL/GenBank/DDBJ whole genome shotgun (WGS) entry which is preliminary data.</text>
</comment>
<dbReference type="InterPro" id="IPR050830">
    <property type="entry name" value="Fungal_FAS"/>
</dbReference>
<dbReference type="InterPro" id="IPR013565">
    <property type="entry name" value="Fas1/AflB-like_central"/>
</dbReference>
<gene>
    <name evidence="8" type="ORF">EHO57_05935</name>
    <name evidence="9" type="ORF">EHQ53_05100</name>
</gene>
<dbReference type="Gene3D" id="3.10.129.10">
    <property type="entry name" value="Hotdog Thioesterase"/>
    <property type="match status" value="1"/>
</dbReference>
<dbReference type="EMBL" id="RQER01000004">
    <property type="protein sequence ID" value="TGK02851.1"/>
    <property type="molecule type" value="Genomic_DNA"/>
</dbReference>
<dbReference type="Gene3D" id="3.40.366.10">
    <property type="entry name" value="Malonyl-Coenzyme A Acyl Carrier Protein, domain 2"/>
    <property type="match status" value="3"/>
</dbReference>
<dbReference type="CDD" id="cd00828">
    <property type="entry name" value="elong_cond_enzymes"/>
    <property type="match status" value="1"/>
</dbReference>
<name>A0A5F1ZVK9_9LEPT</name>
<dbReference type="SUPFAM" id="SSF54637">
    <property type="entry name" value="Thioesterase/thiol ester dehydrase-isomerase"/>
    <property type="match status" value="2"/>
</dbReference>
<evidence type="ECO:0000313" key="9">
    <source>
        <dbReference type="EMBL" id="TGL41605.1"/>
    </source>
</evidence>
<evidence type="ECO:0000256" key="5">
    <source>
        <dbReference type="ARBA" id="ARBA00022857"/>
    </source>
</evidence>
<dbReference type="Gene3D" id="3.20.20.70">
    <property type="entry name" value="Aldolase class I"/>
    <property type="match status" value="1"/>
</dbReference>
<dbReference type="Gene3D" id="3.40.47.10">
    <property type="match status" value="1"/>
</dbReference>
<dbReference type="InterPro" id="IPR016035">
    <property type="entry name" value="Acyl_Trfase/lysoPLipase"/>
</dbReference>
<dbReference type="InterPro" id="IPR013785">
    <property type="entry name" value="Aldolase_TIM"/>
</dbReference>
<dbReference type="InterPro" id="IPR047224">
    <property type="entry name" value="FAS_alpha_su_C"/>
</dbReference>
<dbReference type="InterPro" id="IPR014030">
    <property type="entry name" value="Ketoacyl_synth_N"/>
</dbReference>
<dbReference type="Gene3D" id="3.40.50.720">
    <property type="entry name" value="NAD(P)-binding Rossmann-like Domain"/>
    <property type="match status" value="2"/>
</dbReference>
<dbReference type="SUPFAM" id="SSF52151">
    <property type="entry name" value="FabD/lysophospholipase-like"/>
    <property type="match status" value="2"/>
</dbReference>
<dbReference type="SUPFAM" id="SSF51395">
    <property type="entry name" value="FMN-linked oxidoreductases"/>
    <property type="match status" value="1"/>
</dbReference>
<dbReference type="GO" id="GO:0004315">
    <property type="term" value="F:3-oxoacyl-[acyl-carrier-protein] synthase activity"/>
    <property type="evidence" value="ECO:0007669"/>
    <property type="project" value="InterPro"/>
</dbReference>
<dbReference type="InterPro" id="IPR032088">
    <property type="entry name" value="SAT"/>
</dbReference>
<dbReference type="GO" id="GO:0004312">
    <property type="term" value="F:fatty acid synthase activity"/>
    <property type="evidence" value="ECO:0007669"/>
    <property type="project" value="InterPro"/>
</dbReference>
<dbReference type="Pfam" id="PF16073">
    <property type="entry name" value="SAT"/>
    <property type="match status" value="1"/>
</dbReference>
<dbReference type="SUPFAM" id="SSF53901">
    <property type="entry name" value="Thiolase-like"/>
    <property type="match status" value="2"/>
</dbReference>
<dbReference type="RefSeq" id="WP_135643778.1">
    <property type="nucleotide sequence ID" value="NZ_RQER01000004.1"/>
</dbReference>
<dbReference type="Pfam" id="PF01575">
    <property type="entry name" value="MaoC_dehydratas"/>
    <property type="match status" value="1"/>
</dbReference>
<dbReference type="InterPro" id="IPR003965">
    <property type="entry name" value="Fatty_acid_synthase"/>
</dbReference>
<dbReference type="Gene3D" id="3.30.70.2490">
    <property type="match status" value="1"/>
</dbReference>
<proteinExistence type="predicted"/>
<dbReference type="PRINTS" id="PR01483">
    <property type="entry name" value="FASYNTHASE"/>
</dbReference>
<dbReference type="InterPro" id="IPR018201">
    <property type="entry name" value="Ketoacyl_synth_AS"/>
</dbReference>
<dbReference type="Pfam" id="PF00698">
    <property type="entry name" value="Acyl_transf_1"/>
    <property type="match status" value="1"/>
</dbReference>
<dbReference type="Pfam" id="PF00109">
    <property type="entry name" value="ketoacyl-synt"/>
    <property type="match status" value="1"/>
</dbReference>
<keyword evidence="5" id="KW-0521">NADP</keyword>
<protein>
    <submittedName>
        <fullName evidence="8">DUF1729 domain-containing protein</fullName>
    </submittedName>
</protein>
<dbReference type="InterPro" id="IPR040899">
    <property type="entry name" value="Fas_alpha_ACP"/>
</dbReference>
<keyword evidence="6" id="KW-0560">Oxidoreductase</keyword>
<reference evidence="10 11" key="2">
    <citation type="journal article" date="2019" name="PLoS Negl. Trop. Dis.">
        <title>Revisiting the worldwide diversity of Leptospira species in the environment.</title>
        <authorList>
            <person name="Vincent A.T."/>
            <person name="Schiettekatte O."/>
            <person name="Bourhy P."/>
            <person name="Veyrier F.J."/>
            <person name="Picardeau M."/>
        </authorList>
    </citation>
    <scope>NUCLEOTIDE SEQUENCE [LARGE SCALE GENOMIC DNA]</scope>
    <source>
        <strain evidence="10">201702690</strain>
        <strain evidence="8 11">SSW18</strain>
    </source>
</reference>
<dbReference type="GO" id="GO:0006633">
    <property type="term" value="P:fatty acid biosynthetic process"/>
    <property type="evidence" value="ECO:0007669"/>
    <property type="project" value="InterPro"/>
</dbReference>
<sequence>MKANYSSEPVSQEQASPIFKHLSEQEVKTYIVFGGQGTDPMPELRSFYEEGPSNSEYWEIVFASIEEVLKTLPKEKMMDCFPNGFNLKEWLLASETTPDASVLKNCCYSIPLIFITQASSLFRILKEGSEWDSFYSSANGIFGHSQGIYSGLLLSSSPNKTLFLKNLSLILKNLLYLGIRSQEEFPFLELDLTYKKFLKPDEVASPMAALRLEDDRIVLEELEKFNSGKSAEDMINLGLKNGPKARVFCGSPESLLEFRSILSGLSLPGLDTWTFLKVSSPFHSPLLRRVPVLTEADFKKIGFQPQGEDLRIPLFDTRDGRDLRSERDLALSFARMTFAETLDWDVCLREMREEGSKVLLISFGPGTDAEKLCIPSIKGKSFLVRNLSKSDSWRHFKKETSLNFPKPWKEFAPELVTLPDGREFLKNGYTVWSGKPPIFGGGMTPSTVEPGIVIAASKEGYLVEWAGGGQVTEELFRKRMDVFRKELPQGVGIVINLLYLDAYLWNLQVPLVKKLKSEGAPIEGVTISAGIPDTDEAIKILKDFEAHGIWLNSFKPGTQKQIRQVISIANLIPDSKILMQIEGGAAGGHHSWEDLEELVRACYSEIRDCKNLILAVGGGIGEPGEASSWLSGTWAGTNPMPVDAVFLGTRLMAAKECATSEKIKETLVQLSGASHWKNTQDGKNVGGVISGRSGLGADIYYAENTWTKLSSRAEELTKGKESEEARKAVLSKKEELVALIDSTAKPYFGDLERMSYTEILSRYLELTCPGERLVSPEGNWPDHPFIDKSFRTRFKELVHRFEGRISISSNGDSIVNKVDLISDPKEFLREWSLAYPEGSNVFILPEDKIFFLDVCKRPGKPVNFIPVIDEDLVKWIRSDSLWYSHCVGIDPNSCAWIPGPKAISGIRKANEPVASILKEFLEKNFEGKNPKKITWSELFEGPGNGIRFSKEQLGSNSISIQENSDLELNAWVLQLSELGQGFLSGLLRSPRIGNSISDLRSFFEPRIGREFSWETSNSGELILLQILEEKNKKVELKLLEKDSAELTVFFLNPKNQTWVPFKRHFHSGKRPGSLFEEDIEFRERSIQELYLKVWELERQIVPGPNGRSAEVLESEIILEKEDILNFRKAVGELRRSDLKSEPNPPISMSTAFAWKVLLSPLFNLENRNLFKLLHLSQSFQWEKEMISVKPGDRLISQAKLVRVRKLGAGQEILIQGQIFRSGVKVCSFQTGFLIREALNQFKEFDSISLERIILLKSEPEILALLSLPWIKKEDPSSLQVGTRLRFVSSHRLVQPSGSGMEKTVVTGKIEILHANTSYPWGSFELEEDLAIGAPTALDRFFSVYSDADPEIQLSKQYRVFSQTFFAPSDMSEYSAASGDTNPIHTDIDFAKYAGWKDRIVHGLWTSSRVIKQIVIDICNGDPSRLLSFEENFQAPVYLGEELLVEAIHTSQKNGNQILSINLTNRNGEVKLNGKAIVSTLRTGYVFTGQGSQSQGMGMKLRDEFAEARKIWQRAESTTQDELGFSLLKIVQDNPTSLKVGNKIWNHPKGVLHLTQFTQVALVTKSMADWEILKERGFLIEDAPFAGHSLGEFSALSARGFLGFENVIRIVYGRGLTMQGLVPRDAEGRSPYGMSVVLGNRHVGLDEETILRVVSEVKEETGLPLEVVNLNIRDKQYSVTGDLKALSQMENRFKELVRGKKTTIRLEGIDVPFHSRVLVNGVSDFRKTLVQNIPDSISRFEELDGKYIPNLVAKPFSIRKDFIQHTFEICGSPILGDILSGKSGSLSEQDLRRTLLIELLAYQFAMPVQWIKTQDVFFQDLNVKRLIDIGARGDLAGMSRQTLRDLPDQSSYEILHIEENRNIVLSELEDCEPGAFLKIEEVPHVEEAVGAPTIQTTIAAPNKAVIVEETREAGVSGGDEDSVILTKKEALLTLLSLKAGMRADEISDEENIDSLFGGNSSKRNQVMADLGAEFKTPSLDGAHEKSLKDLAKLLEEQSAYSQPGPYLRTAFEETLKKFFPPDFGRTEVFKHLKEERGLNPSGVFALSLYLPLAVREGDSVRKGPLSPIALNSRIASAKEAAKWLDRAVDLYAQSKGIRIGKLSASAGGSGSGAKVDAAALEELERKYFGAEGIFGKTIKDFRVRLLGEDPFSEFLIKDLNALSEARQKASSETVPSSLFEEKKIVVFSNSEQWAKKKLLQSLARFRNGEVDSFGEDEKIYFANQETAPLSKVLEYWNKFWEKDKNGKSRKEYLQTVASSWKKDSDPVFKSKISVLRPKLEISGDGSWNFKELEYSTDLKDFLKDKISIATSQDRGNSFQENKSETNSILRSLSASSIEGISFSGMKALVTGGGPNSIALETVYALLSGGANVILTTTSYSSAKVKFYKKVFQTYGAKGSSLTLVPFSQGSLEDTRLLAEWLTKKDWEPDLLIPFGAVGEENSTSQLDDSSLQSLRVMLLGVEKLIGTLGRMKNRAGDISPLHVILPLSPNHGIFGKDGMYAETKLGLESLFRKKFSEAEDWGRNTRIHGCVIGWVRGTGLMEANDIVAEALEERTGVLTFSRREMGLLLASLIHYTANHSKEEISKANFTGGLDSQPELGRILSEIRANILSEARSKKETNALQERLLPSSKKAETKEFLPKEVYKYPSVPGKSKLDEIGDLGHLNLSELICVVGFAEVGPAGSSLSRWELEKSGVLSLEGALELAWIMGFIKYQASDKGRSWTDAETGEPVQEWEIKSKYEERILANTGIRIIDPETVGFDPSALFAFTDVVLEEDFFIPVSSKEEAEEFKKAEPDTTETYHDPEKDKWFVRRKKGSQIKVRKAINFSRKVAGQLPKGWDPAKYGIPKDLSKQVDMITIYNLYCTCEAFLRSGMEPMELYRFLHPGLVGSTVGSGLGGMGKMKRMFQDFLLGKERQHDALQESLINVTAAWALTSYVGGYGPVQTPVAACATAGVSLEMAVSLIKEGKANFMLAGAFDDFSEEGLVGFGDMQATASSVEMEEQGIDPKGICRPNDIRRGGFVEAHGGGVILLARGDLALQAGLPVYGILAYAGSKTDGIQASIPAPGLGLLSLGAESSEVKSPLRNALSVFGLTADDIGVAYKHDTSTKANDKNENKLLFNLLNKLGRTPGNLLPIVSQKSLTGHSKGGAAAWQTIGVLQTMETGIVTGNRNLEEVDPDMNQYSFLTFTDESISFGKHNIKAGILTTLGFGHVGALCLFVHSDYFLAALSEEQREKYLSIRREREIQGRNRYHEIRMGIGKPLYERKTKSYFEEEETSLLLDANYRSKSGDQK</sequence>
<dbReference type="OrthoDB" id="9805460at2"/>
<evidence type="ECO:0000259" key="7">
    <source>
        <dbReference type="PROSITE" id="PS52004"/>
    </source>
</evidence>
<dbReference type="InterPro" id="IPR036291">
    <property type="entry name" value="NAD(P)-bd_dom_sf"/>
</dbReference>
<dbReference type="GO" id="GO:0016787">
    <property type="term" value="F:hydrolase activity"/>
    <property type="evidence" value="ECO:0007669"/>
    <property type="project" value="UniProtKB-KW"/>
</dbReference>
<dbReference type="Pfam" id="PF08354">
    <property type="entry name" value="Fas1-AflB-like_hel"/>
    <property type="match status" value="1"/>
</dbReference>
<keyword evidence="1" id="KW-0596">Phosphopantetheine</keyword>
<evidence type="ECO:0000313" key="8">
    <source>
        <dbReference type="EMBL" id="TGK02851.1"/>
    </source>
</evidence>
<reference evidence="9" key="1">
    <citation type="submission" date="2018-10" db="EMBL/GenBank/DDBJ databases">
        <authorList>
            <person name="Vincent A.T."/>
            <person name="Schiettekatte O."/>
            <person name="Bourhy P."/>
            <person name="Veyrier F.J."/>
            <person name="Picardeau M."/>
        </authorList>
    </citation>
    <scope>NUCLEOTIDE SEQUENCE</scope>
    <source>
        <strain evidence="9">201702690</strain>
    </source>
</reference>
<dbReference type="PANTHER" id="PTHR10982">
    <property type="entry name" value="MALONYL COA-ACYL CARRIER PROTEIN TRANSACYLASE"/>
    <property type="match status" value="1"/>
</dbReference>
<dbReference type="GO" id="GO:0008897">
    <property type="term" value="F:holo-[acyl-carrier-protein] synthase activity"/>
    <property type="evidence" value="ECO:0007669"/>
    <property type="project" value="InterPro"/>
</dbReference>
<dbReference type="EMBL" id="RQGC01000004">
    <property type="protein sequence ID" value="TGL41605.1"/>
    <property type="molecule type" value="Genomic_DNA"/>
</dbReference>
<dbReference type="InterPro" id="IPR014031">
    <property type="entry name" value="Ketoacyl_synth_C"/>
</dbReference>
<evidence type="ECO:0000256" key="3">
    <source>
        <dbReference type="ARBA" id="ARBA00022679"/>
    </source>
</evidence>
<dbReference type="InterPro" id="IPR020841">
    <property type="entry name" value="PKS_Beta-ketoAc_synthase_dom"/>
</dbReference>
<keyword evidence="10" id="KW-1185">Reference proteome</keyword>
<dbReference type="InterPro" id="IPR029069">
    <property type="entry name" value="HotDog_dom_sf"/>
</dbReference>
<dbReference type="InterPro" id="IPR002539">
    <property type="entry name" value="MaoC-like_dom"/>
</dbReference>
<dbReference type="Gene3D" id="3.90.25.70">
    <property type="match status" value="1"/>
</dbReference>
<dbReference type="GO" id="GO:0005835">
    <property type="term" value="C:fatty acid synthase complex"/>
    <property type="evidence" value="ECO:0007669"/>
    <property type="project" value="InterPro"/>
</dbReference>
<dbReference type="Pfam" id="PF18325">
    <property type="entry name" value="Fas_alpha_ACP"/>
    <property type="match status" value="1"/>
</dbReference>
<dbReference type="SMART" id="SM00827">
    <property type="entry name" value="PKS_AT"/>
    <property type="match status" value="1"/>
</dbReference>
<dbReference type="InterPro" id="IPR014043">
    <property type="entry name" value="Acyl_transferase_dom"/>
</dbReference>
<dbReference type="Proteomes" id="UP000297946">
    <property type="component" value="Unassembled WGS sequence"/>
</dbReference>
<dbReference type="PROSITE" id="PS52004">
    <property type="entry name" value="KS3_2"/>
    <property type="match status" value="1"/>
</dbReference>
<dbReference type="Proteomes" id="UP000297273">
    <property type="component" value="Unassembled WGS sequence"/>
</dbReference>
<evidence type="ECO:0000256" key="2">
    <source>
        <dbReference type="ARBA" id="ARBA00022553"/>
    </source>
</evidence>
<evidence type="ECO:0000256" key="1">
    <source>
        <dbReference type="ARBA" id="ARBA00022450"/>
    </source>
</evidence>
<dbReference type="Gene3D" id="1.20.930.70">
    <property type="match status" value="1"/>
</dbReference>
<dbReference type="Gene3D" id="6.10.140.1400">
    <property type="match status" value="1"/>
</dbReference>
<dbReference type="GO" id="GO:0004318">
    <property type="term" value="F:enoyl-[acyl-carrier-protein] reductase (NADH) activity"/>
    <property type="evidence" value="ECO:0007669"/>
    <property type="project" value="InterPro"/>
</dbReference>
<evidence type="ECO:0000313" key="11">
    <source>
        <dbReference type="Proteomes" id="UP000297946"/>
    </source>
</evidence>
<evidence type="ECO:0000256" key="6">
    <source>
        <dbReference type="ARBA" id="ARBA00023002"/>
    </source>
</evidence>
<accession>A0A5F1ZVK9</accession>
<evidence type="ECO:0000313" key="10">
    <source>
        <dbReference type="Proteomes" id="UP000297273"/>
    </source>
</evidence>
<organism evidence="8 11">
    <name type="scientific">Leptospira langatensis</name>
    <dbReference type="NCBI Taxonomy" id="2484983"/>
    <lineage>
        <taxon>Bacteria</taxon>
        <taxon>Pseudomonadati</taxon>
        <taxon>Spirochaetota</taxon>
        <taxon>Spirochaetia</taxon>
        <taxon>Leptospirales</taxon>
        <taxon>Leptospiraceae</taxon>
        <taxon>Leptospira</taxon>
    </lineage>
</organism>
<dbReference type="Gene3D" id="3.30.70.2430">
    <property type="match status" value="1"/>
</dbReference>